<dbReference type="Proteomes" id="UP000029643">
    <property type="component" value="Unassembled WGS sequence"/>
</dbReference>
<dbReference type="PROSITE" id="PS52016">
    <property type="entry name" value="TONB_DEPENDENT_REC_3"/>
    <property type="match status" value="1"/>
</dbReference>
<dbReference type="Gene3D" id="2.60.40.1120">
    <property type="entry name" value="Carboxypeptidase-like, regulatory domain"/>
    <property type="match status" value="1"/>
</dbReference>
<keyword evidence="1" id="KW-1134">Transmembrane beta strand</keyword>
<comment type="caution">
    <text evidence="4">The sequence shown here is derived from an EMBL/GenBank/DDBJ whole genome shotgun (WGS) entry which is preliminary data.</text>
</comment>
<dbReference type="InterPro" id="IPR039426">
    <property type="entry name" value="TonB-dep_rcpt-like"/>
</dbReference>
<dbReference type="PANTHER" id="PTHR47234">
    <property type="match status" value="1"/>
</dbReference>
<feature type="domain" description="TonB-dependent receptor plug" evidence="3">
    <location>
        <begin position="113"/>
        <end position="234"/>
    </location>
</feature>
<dbReference type="FunFam" id="2.60.40.1120:FF:000003">
    <property type="entry name" value="Outer membrane protein Omp121"/>
    <property type="match status" value="1"/>
</dbReference>
<reference evidence="4 5" key="1">
    <citation type="journal article" date="2014" name="Genome Announc.">
        <title>Draft Genome Sequences of Marine Flavobacterium Algibacter lectus Strains SS8 and NR4.</title>
        <authorList>
            <person name="Takatani N."/>
            <person name="Nakanishi M."/>
            <person name="Meirelles P."/>
            <person name="Mino S."/>
            <person name="Suda W."/>
            <person name="Oshima K."/>
            <person name="Hattori M."/>
            <person name="Ohkuma M."/>
            <person name="Hosokawa M."/>
            <person name="Miyashita K."/>
            <person name="Thompson F.L."/>
            <person name="Niwa A."/>
            <person name="Sawabe T."/>
            <person name="Sawabe T."/>
        </authorList>
    </citation>
    <scope>NUCLEOTIDE SEQUENCE [LARGE SCALE GENOMIC DNA]</scope>
    <source>
        <strain evidence="5">JCM19274</strain>
    </source>
</reference>
<evidence type="ECO:0000313" key="4">
    <source>
        <dbReference type="EMBL" id="GAL77559.1"/>
    </source>
</evidence>
<keyword evidence="1" id="KW-0813">Transport</keyword>
<evidence type="ECO:0000259" key="3">
    <source>
        <dbReference type="Pfam" id="PF07715"/>
    </source>
</evidence>
<dbReference type="Pfam" id="PF13715">
    <property type="entry name" value="CarbopepD_reg_2"/>
    <property type="match status" value="1"/>
</dbReference>
<dbReference type="RefSeq" id="WP_369449827.1">
    <property type="nucleotide sequence ID" value="NZ_BBNU01000001.1"/>
</dbReference>
<dbReference type="AlphaFoldDB" id="A0A090WQB6"/>
<keyword evidence="4" id="KW-0675">Receptor</keyword>
<feature type="chain" id="PRO_5001867890" evidence="2">
    <location>
        <begin position="20"/>
        <end position="409"/>
    </location>
</feature>
<dbReference type="SUPFAM" id="SSF49464">
    <property type="entry name" value="Carboxypeptidase regulatory domain-like"/>
    <property type="match status" value="1"/>
</dbReference>
<dbReference type="InterPro" id="IPR037066">
    <property type="entry name" value="Plug_dom_sf"/>
</dbReference>
<name>A0A090WQB6_9FLAO</name>
<dbReference type="EMBL" id="BBNU01000001">
    <property type="protein sequence ID" value="GAL77559.1"/>
    <property type="molecule type" value="Genomic_DNA"/>
</dbReference>
<dbReference type="SUPFAM" id="SSF56935">
    <property type="entry name" value="Porins"/>
    <property type="match status" value="1"/>
</dbReference>
<gene>
    <name evidence="4" type="ORF">JCM19274_5272</name>
</gene>
<keyword evidence="2" id="KW-0732">Signal</keyword>
<accession>A0A090WQB6</accession>
<evidence type="ECO:0000256" key="1">
    <source>
        <dbReference type="PROSITE-ProRule" id="PRU01360"/>
    </source>
</evidence>
<dbReference type="InterPro" id="IPR008969">
    <property type="entry name" value="CarboxyPept-like_regulatory"/>
</dbReference>
<organism evidence="4 5">
    <name type="scientific">Algibacter lectus</name>
    <dbReference type="NCBI Taxonomy" id="221126"/>
    <lineage>
        <taxon>Bacteria</taxon>
        <taxon>Pseudomonadati</taxon>
        <taxon>Bacteroidota</taxon>
        <taxon>Flavobacteriia</taxon>
        <taxon>Flavobacteriales</taxon>
        <taxon>Flavobacteriaceae</taxon>
        <taxon>Algibacter</taxon>
    </lineage>
</organism>
<keyword evidence="1" id="KW-0472">Membrane</keyword>
<keyword evidence="1" id="KW-0998">Cell outer membrane</keyword>
<dbReference type="GO" id="GO:0009279">
    <property type="term" value="C:cell outer membrane"/>
    <property type="evidence" value="ECO:0007669"/>
    <property type="project" value="UniProtKB-SubCell"/>
</dbReference>
<comment type="subcellular location">
    <subcellularLocation>
        <location evidence="1">Cell outer membrane</location>
        <topology evidence="1">Multi-pass membrane protein</topology>
    </subcellularLocation>
</comment>
<evidence type="ECO:0000256" key="2">
    <source>
        <dbReference type="SAM" id="SignalP"/>
    </source>
</evidence>
<dbReference type="Pfam" id="PF07715">
    <property type="entry name" value="Plug"/>
    <property type="match status" value="1"/>
</dbReference>
<dbReference type="InterPro" id="IPR012910">
    <property type="entry name" value="Plug_dom"/>
</dbReference>
<comment type="similarity">
    <text evidence="1">Belongs to the TonB-dependent receptor family.</text>
</comment>
<keyword evidence="1" id="KW-0812">Transmembrane</keyword>
<feature type="signal peptide" evidence="2">
    <location>
        <begin position="1"/>
        <end position="19"/>
    </location>
</feature>
<dbReference type="PANTHER" id="PTHR47234:SF3">
    <property type="entry name" value="SECRETIN_TONB SHORT N-TERMINAL DOMAIN-CONTAINING PROTEIN"/>
    <property type="match status" value="1"/>
</dbReference>
<protein>
    <submittedName>
        <fullName evidence="4">TonB-dependent receptor</fullName>
    </submittedName>
</protein>
<sequence>MKKLYTLILCLGSFMFSYAQQVVKGNISDASGMPIAGVNVVEKGTTNGAISDFDGNFSISANGNSILVFSYVGYDSKEIAVNNRSTFNVTLDDGVSLDEVMLVGSRSPKRTAIDTAVPVDVINVADIASNTGKVEVNEILQYAAPSFNASKQSGSDGADHIVPASLRGLGPDQTLVLINGKRRHQSSLVNIFGTRGRGNSGTDLNAIPANAIKRIEVLRDGASAQYGSDAIAGVINIVLKDNTDGFTGGITYGAYSTAIGDGWEEATGETLSNVEGENRLDGKSKSWDGETVKIDANYGVSLNDAGGYMNFTTEFLSRQNTLRPGFSWRQGYGSAGVDGFNFMINSALPINDNTEIYAFGGRNYRDTDAYAFSRDSFANGDNRSVPSLYLTDLHLELPLTLPMFRFRLV</sequence>
<proteinExistence type="inferred from homology"/>
<dbReference type="Gene3D" id="2.170.130.10">
    <property type="entry name" value="TonB-dependent receptor, plug domain"/>
    <property type="match status" value="1"/>
</dbReference>
<evidence type="ECO:0000313" key="5">
    <source>
        <dbReference type="Proteomes" id="UP000029643"/>
    </source>
</evidence>